<protein>
    <submittedName>
        <fullName evidence="2">Thioredoxin-like negative regulator of GroEL</fullName>
    </submittedName>
</protein>
<gene>
    <name evidence="2" type="ORF">FHS29_006711</name>
</gene>
<dbReference type="Proteomes" id="UP000547510">
    <property type="component" value="Unassembled WGS sequence"/>
</dbReference>
<reference evidence="2 3" key="1">
    <citation type="submission" date="2020-08" db="EMBL/GenBank/DDBJ databases">
        <title>Genomic Encyclopedia of Type Strains, Phase III (KMG-III): the genomes of soil and plant-associated and newly described type strains.</title>
        <authorList>
            <person name="Whitman W."/>
        </authorList>
    </citation>
    <scope>NUCLEOTIDE SEQUENCE [LARGE SCALE GENOMIC DNA]</scope>
    <source>
        <strain evidence="2 3">CECT 8640</strain>
    </source>
</reference>
<accession>A0A841CVC3</accession>
<keyword evidence="3" id="KW-1185">Reference proteome</keyword>
<dbReference type="CDD" id="cd02947">
    <property type="entry name" value="TRX_family"/>
    <property type="match status" value="1"/>
</dbReference>
<feature type="domain" description="Thioredoxin" evidence="1">
    <location>
        <begin position="1"/>
        <end position="69"/>
    </location>
</feature>
<dbReference type="InterPro" id="IPR036249">
    <property type="entry name" value="Thioredoxin-like_sf"/>
</dbReference>
<sequence>MKPVVERLAGQYGGRFLLGEVDADRSRDLMTRYNVRYLPTLVPVRDSAELPNSRLIGYPGEAKLKAWIDARLAKG</sequence>
<dbReference type="AlphaFoldDB" id="A0A841CVC3"/>
<dbReference type="RefSeq" id="WP_184698336.1">
    <property type="nucleotide sequence ID" value="NZ_JACHJN010000014.1"/>
</dbReference>
<comment type="caution">
    <text evidence="2">The sequence shown here is derived from an EMBL/GenBank/DDBJ whole genome shotgun (WGS) entry which is preliminary data.</text>
</comment>
<organism evidence="2 3">
    <name type="scientific">Saccharothrix tamanrassetensis</name>
    <dbReference type="NCBI Taxonomy" id="1051531"/>
    <lineage>
        <taxon>Bacteria</taxon>
        <taxon>Bacillati</taxon>
        <taxon>Actinomycetota</taxon>
        <taxon>Actinomycetes</taxon>
        <taxon>Pseudonocardiales</taxon>
        <taxon>Pseudonocardiaceae</taxon>
        <taxon>Saccharothrix</taxon>
    </lineage>
</organism>
<proteinExistence type="predicted"/>
<dbReference type="Pfam" id="PF00085">
    <property type="entry name" value="Thioredoxin"/>
    <property type="match status" value="1"/>
</dbReference>
<name>A0A841CVC3_9PSEU</name>
<dbReference type="EMBL" id="JACHJN010000014">
    <property type="protein sequence ID" value="MBB5960088.1"/>
    <property type="molecule type" value="Genomic_DNA"/>
</dbReference>
<dbReference type="Gene3D" id="3.40.30.10">
    <property type="entry name" value="Glutaredoxin"/>
    <property type="match status" value="1"/>
</dbReference>
<evidence type="ECO:0000313" key="3">
    <source>
        <dbReference type="Proteomes" id="UP000547510"/>
    </source>
</evidence>
<evidence type="ECO:0000259" key="1">
    <source>
        <dbReference type="Pfam" id="PF00085"/>
    </source>
</evidence>
<dbReference type="InterPro" id="IPR013766">
    <property type="entry name" value="Thioredoxin_domain"/>
</dbReference>
<evidence type="ECO:0000313" key="2">
    <source>
        <dbReference type="EMBL" id="MBB5960088.1"/>
    </source>
</evidence>
<dbReference type="SUPFAM" id="SSF52833">
    <property type="entry name" value="Thioredoxin-like"/>
    <property type="match status" value="1"/>
</dbReference>